<gene>
    <name evidence="2" type="ORF">LBU54_01965</name>
</gene>
<keyword evidence="1" id="KW-1133">Transmembrane helix</keyword>
<keyword evidence="3" id="KW-1185">Reference proteome</keyword>
<sequence length="247" mass="29118">MIKLFNKIRKQLLIENKMGRYFKYAIGEIILVMIGILLALQVNNWNNNRMLKKEELKVMKSLHKEFSENLVKFDFAYKFHTNRKRLIETIMSVNPTELATDSLINLMQGVNGNYTFDPYQGIYNSIINSGKIELISNDSLKSKIARIQDIVRDYQEEEIGVREFTKQNLYPFQLGEPMGFFIYDLNDKSQSLSIKTNYVKIIESVRFNNLMQHMRGWMRSIFEEGPILRKELLSIINLLKSEIERNN</sequence>
<reference evidence="3" key="1">
    <citation type="submission" date="2023-07" db="EMBL/GenBank/DDBJ databases">
        <authorList>
            <person name="Yue Y."/>
        </authorList>
    </citation>
    <scope>NUCLEOTIDE SEQUENCE [LARGE SCALE GENOMIC DNA]</scope>
    <source>
        <strain evidence="3">D23</strain>
    </source>
</reference>
<keyword evidence="1" id="KW-0472">Membrane</keyword>
<proteinExistence type="predicted"/>
<name>A0ABS7XPE6_9FLAO</name>
<keyword evidence="1" id="KW-0812">Transmembrane</keyword>
<evidence type="ECO:0000313" key="2">
    <source>
        <dbReference type="EMBL" id="MCA0131333.1"/>
    </source>
</evidence>
<accession>A0ABS7XPE6</accession>
<comment type="caution">
    <text evidence="2">The sequence shown here is derived from an EMBL/GenBank/DDBJ whole genome shotgun (WGS) entry which is preliminary data.</text>
</comment>
<dbReference type="InterPro" id="IPR045749">
    <property type="entry name" value="DUF6090"/>
</dbReference>
<evidence type="ECO:0000256" key="1">
    <source>
        <dbReference type="SAM" id="Phobius"/>
    </source>
</evidence>
<evidence type="ECO:0000313" key="3">
    <source>
        <dbReference type="Proteomes" id="UP001198901"/>
    </source>
</evidence>
<dbReference type="Pfam" id="PF19578">
    <property type="entry name" value="DUF6090"/>
    <property type="match status" value="1"/>
</dbReference>
<dbReference type="Proteomes" id="UP001198901">
    <property type="component" value="Unassembled WGS sequence"/>
</dbReference>
<organism evidence="2 3">
    <name type="scientific">Winogradskyella alexanderae</name>
    <dbReference type="NCBI Taxonomy" id="2877123"/>
    <lineage>
        <taxon>Bacteria</taxon>
        <taxon>Pseudomonadati</taxon>
        <taxon>Bacteroidota</taxon>
        <taxon>Flavobacteriia</taxon>
        <taxon>Flavobacteriales</taxon>
        <taxon>Flavobacteriaceae</taxon>
        <taxon>Winogradskyella</taxon>
    </lineage>
</organism>
<dbReference type="EMBL" id="JAIUJR010000001">
    <property type="protein sequence ID" value="MCA0131333.1"/>
    <property type="molecule type" value="Genomic_DNA"/>
</dbReference>
<feature type="transmembrane region" description="Helical" evidence="1">
    <location>
        <begin position="21"/>
        <end position="40"/>
    </location>
</feature>
<dbReference type="RefSeq" id="WP_224524941.1">
    <property type="nucleotide sequence ID" value="NZ_JAIUJR010000001.1"/>
</dbReference>
<protein>
    <submittedName>
        <fullName evidence="2">Uncharacterized protein</fullName>
    </submittedName>
</protein>